<keyword evidence="1" id="KW-0175">Coiled coil</keyword>
<comment type="caution">
    <text evidence="4">The sequence shown here is derived from an EMBL/GenBank/DDBJ whole genome shotgun (WGS) entry which is preliminary data.</text>
</comment>
<sequence>MGHSKRVRKVDKKSLLSLIIANCLFFSMLSTVWVQPAQAAKTSRAAIVTEVNGNVTVKKAGGSKAYTVYADMSLNQGDVILTGAQSSAVLKIADHEDEITIGDNAEVNISELSEQAGGKQSKLKTFAGSIWVKVKSLVSSEDEFEVETPTAVMGVRGTQLGTFINPATGQTGTYLASGRISASTSTNGTDGSRQETTTDLLPSQQLTLSGRYETERLNKKVGPFDIDDLIANAAPRVIEAIIRNKAEIDKENAQFIEKMKQQISDNGNANTGKSPYVIKNNETLDKIGRNLDNLIGNIAKAALEHQKFSKEQMDKIINETNLNIADPAKKLDLNNVQQLDPTAGLDPLAEQQRLAEIARWKMEEQEKYAQEFRAQQELLERLKAILDLMEREVQRINDLNKTNEEEAKKRLEAEYISKLNDDEKKRFQQDKEKKNSQSTPSAPSPSGGGSGGSSGGGGTSNTNVPAPVLSSSPAIVTAGNEELRLRGVSNTNIQLLLGDKIIASLPGKGFDQDTVFTKAEIKEFSVNGEYNLIARAERGGRFSPLLSIPKITVSLTEPSVKQPELLLSQSGKEGNTVLLNLSMANFPQDKQFYAVEAHLVYDKSLSYNGPAELSDVPGTVFDGESKSAETLRQVTGSTQNELIYAASQFEASGSTTTVPNITVEGAKTLVTVPLTFSAAAAGSAKVDLVYVKVVNKNGATVAEFTAPKSITVTK</sequence>
<dbReference type="RefSeq" id="WP_133231075.1">
    <property type="nucleotide sequence ID" value="NZ_SMRT01000009.1"/>
</dbReference>
<dbReference type="OrthoDB" id="2888245at2"/>
<dbReference type="Gene3D" id="2.60.120.1440">
    <property type="match status" value="1"/>
</dbReference>
<dbReference type="InterPro" id="IPR006860">
    <property type="entry name" value="FecR"/>
</dbReference>
<gene>
    <name evidence="4" type="ORF">E1757_19300</name>
</gene>
<dbReference type="AlphaFoldDB" id="A0A4R5KL25"/>
<protein>
    <recommendedName>
        <fullName evidence="3">FecR protein domain-containing protein</fullName>
    </recommendedName>
</protein>
<evidence type="ECO:0000313" key="5">
    <source>
        <dbReference type="Proteomes" id="UP000295636"/>
    </source>
</evidence>
<feature type="compositionally biased region" description="Gly residues" evidence="2">
    <location>
        <begin position="446"/>
        <end position="459"/>
    </location>
</feature>
<evidence type="ECO:0000259" key="3">
    <source>
        <dbReference type="Pfam" id="PF04773"/>
    </source>
</evidence>
<dbReference type="GO" id="GO:0003824">
    <property type="term" value="F:catalytic activity"/>
    <property type="evidence" value="ECO:0007669"/>
    <property type="project" value="InterPro"/>
</dbReference>
<dbReference type="EMBL" id="SMRT01000009">
    <property type="protein sequence ID" value="TDF95872.1"/>
    <property type="molecule type" value="Genomic_DNA"/>
</dbReference>
<feature type="compositionally biased region" description="Basic and acidic residues" evidence="2">
    <location>
        <begin position="420"/>
        <end position="435"/>
    </location>
</feature>
<dbReference type="InterPro" id="IPR036663">
    <property type="entry name" value="Fumarylacetoacetase_C_sf"/>
</dbReference>
<evidence type="ECO:0000256" key="2">
    <source>
        <dbReference type="SAM" id="MobiDB-lite"/>
    </source>
</evidence>
<proteinExistence type="predicted"/>
<accession>A0A4R5KL25</accession>
<evidence type="ECO:0000313" key="4">
    <source>
        <dbReference type="EMBL" id="TDF95872.1"/>
    </source>
</evidence>
<dbReference type="PANTHER" id="PTHR38731:SF1">
    <property type="entry name" value="FECR PROTEIN DOMAIN-CONTAINING PROTEIN"/>
    <property type="match status" value="1"/>
</dbReference>
<organism evidence="4 5">
    <name type="scientific">Paenibacillus piri</name>
    <dbReference type="NCBI Taxonomy" id="2547395"/>
    <lineage>
        <taxon>Bacteria</taxon>
        <taxon>Bacillati</taxon>
        <taxon>Bacillota</taxon>
        <taxon>Bacilli</taxon>
        <taxon>Bacillales</taxon>
        <taxon>Paenibacillaceae</taxon>
        <taxon>Paenibacillus</taxon>
    </lineage>
</organism>
<dbReference type="Pfam" id="PF04773">
    <property type="entry name" value="FecR"/>
    <property type="match status" value="1"/>
</dbReference>
<feature type="compositionally biased region" description="Low complexity" evidence="2">
    <location>
        <begin position="436"/>
        <end position="445"/>
    </location>
</feature>
<feature type="domain" description="FecR protein" evidence="3">
    <location>
        <begin position="78"/>
        <end position="172"/>
    </location>
</feature>
<feature type="coiled-coil region" evidence="1">
    <location>
        <begin position="362"/>
        <end position="409"/>
    </location>
</feature>
<keyword evidence="5" id="KW-1185">Reference proteome</keyword>
<dbReference type="SUPFAM" id="SSF56529">
    <property type="entry name" value="FAH"/>
    <property type="match status" value="1"/>
</dbReference>
<dbReference type="PANTHER" id="PTHR38731">
    <property type="entry name" value="LIPL45-RELATED LIPOPROTEIN-RELATED"/>
    <property type="match status" value="1"/>
</dbReference>
<dbReference type="Proteomes" id="UP000295636">
    <property type="component" value="Unassembled WGS sequence"/>
</dbReference>
<name>A0A4R5KL25_9BACL</name>
<evidence type="ECO:0000256" key="1">
    <source>
        <dbReference type="SAM" id="Coils"/>
    </source>
</evidence>
<feature type="region of interest" description="Disordered" evidence="2">
    <location>
        <begin position="420"/>
        <end position="468"/>
    </location>
</feature>
<dbReference type="CDD" id="cd08547">
    <property type="entry name" value="Type_II_cohesin"/>
    <property type="match status" value="1"/>
</dbReference>
<reference evidence="4 5" key="1">
    <citation type="submission" date="2019-03" db="EMBL/GenBank/DDBJ databases">
        <title>This is whole genome sequence of Paenibacillus sp MS74 strain.</title>
        <authorList>
            <person name="Trinh H.N."/>
        </authorList>
    </citation>
    <scope>NUCLEOTIDE SEQUENCE [LARGE SCALE GENOMIC DNA]</scope>
    <source>
        <strain evidence="4 5">MS74</strain>
    </source>
</reference>